<evidence type="ECO:0000259" key="2">
    <source>
        <dbReference type="PROSITE" id="PS51462"/>
    </source>
</evidence>
<dbReference type="EMBL" id="JAGSOJ010000001">
    <property type="protein sequence ID" value="MCM1988230.1"/>
    <property type="molecule type" value="Genomic_DNA"/>
</dbReference>
<dbReference type="SUPFAM" id="SSF55811">
    <property type="entry name" value="Nudix"/>
    <property type="match status" value="1"/>
</dbReference>
<comment type="caution">
    <text evidence="3">The sequence shown here is derived from an EMBL/GenBank/DDBJ whole genome shotgun (WGS) entry which is preliminary data.</text>
</comment>
<sequence>MKKRFTMPVAVHLFLIKDRSILLLRRFNTGYEDGNFSVVAGHIDGDENYIDAMIREAKEEAGITIYKNQIEPIQVMHRKNVDREGIDYFFVAKQWSGEIKNMEPNKCDLLEWFDLDNLPYNMVAYIKEAIRKYQEGSKFTDFGW</sequence>
<dbReference type="Proteomes" id="UP001056429">
    <property type="component" value="Unassembled WGS sequence"/>
</dbReference>
<dbReference type="RefSeq" id="WP_250857087.1">
    <property type="nucleotide sequence ID" value="NZ_JAGSOJ010000001.1"/>
</dbReference>
<reference evidence="3" key="1">
    <citation type="journal article" date="2021" name="mSystems">
        <title>Bacteria and Archaea Synergistically Convert Glycine Betaine to Biogenic Methane in the Formosa Cold Seep of the South China Sea.</title>
        <authorList>
            <person name="Li L."/>
            <person name="Zhang W."/>
            <person name="Zhang S."/>
            <person name="Song L."/>
            <person name="Sun Q."/>
            <person name="Zhang H."/>
            <person name="Xiang H."/>
            <person name="Dong X."/>
        </authorList>
    </citation>
    <scope>NUCLEOTIDE SEQUENCE</scope>
    <source>
        <strain evidence="3">ZWT</strain>
    </source>
</reference>
<dbReference type="PROSITE" id="PS00893">
    <property type="entry name" value="NUDIX_BOX"/>
    <property type="match status" value="1"/>
</dbReference>
<evidence type="ECO:0000313" key="3">
    <source>
        <dbReference type="EMBL" id="MCM1988230.1"/>
    </source>
</evidence>
<dbReference type="Pfam" id="PF00293">
    <property type="entry name" value="NUDIX"/>
    <property type="match status" value="1"/>
</dbReference>
<dbReference type="AlphaFoldDB" id="A0A9J6NW63"/>
<dbReference type="InterPro" id="IPR000086">
    <property type="entry name" value="NUDIX_hydrolase_dom"/>
</dbReference>
<evidence type="ECO:0000313" key="4">
    <source>
        <dbReference type="Proteomes" id="UP001056429"/>
    </source>
</evidence>
<reference evidence="3" key="2">
    <citation type="submission" date="2021-04" db="EMBL/GenBank/DDBJ databases">
        <authorList>
            <person name="Dong X."/>
        </authorList>
    </citation>
    <scope>NUCLEOTIDE SEQUENCE</scope>
    <source>
        <strain evidence="3">ZWT</strain>
    </source>
</reference>
<protein>
    <submittedName>
        <fullName evidence="3">NUDIX domain-containing protein</fullName>
    </submittedName>
</protein>
<keyword evidence="4" id="KW-1185">Reference proteome</keyword>
<dbReference type="GO" id="GO:0016787">
    <property type="term" value="F:hydrolase activity"/>
    <property type="evidence" value="ECO:0007669"/>
    <property type="project" value="UniProtKB-KW"/>
</dbReference>
<dbReference type="InterPro" id="IPR015797">
    <property type="entry name" value="NUDIX_hydrolase-like_dom_sf"/>
</dbReference>
<dbReference type="InterPro" id="IPR020084">
    <property type="entry name" value="NUDIX_hydrolase_CS"/>
</dbReference>
<organism evidence="3 4">
    <name type="scientific">Oceanirhabdus seepicola</name>
    <dbReference type="NCBI Taxonomy" id="2828781"/>
    <lineage>
        <taxon>Bacteria</taxon>
        <taxon>Bacillati</taxon>
        <taxon>Bacillota</taxon>
        <taxon>Clostridia</taxon>
        <taxon>Eubacteriales</taxon>
        <taxon>Clostridiaceae</taxon>
        <taxon>Oceanirhabdus</taxon>
    </lineage>
</organism>
<proteinExistence type="predicted"/>
<gene>
    <name evidence="3" type="ORF">KDK92_00645</name>
</gene>
<feature type="domain" description="Nudix hydrolase" evidence="2">
    <location>
        <begin position="6"/>
        <end position="136"/>
    </location>
</feature>
<name>A0A9J6NW63_9CLOT</name>
<keyword evidence="1" id="KW-0378">Hydrolase</keyword>
<evidence type="ECO:0000256" key="1">
    <source>
        <dbReference type="ARBA" id="ARBA00022801"/>
    </source>
</evidence>
<dbReference type="PANTHER" id="PTHR16099:SF5">
    <property type="entry name" value="NUCLEOTIDE TRIPHOSPHATE DIPHOSPHATASE NUDT15"/>
    <property type="match status" value="1"/>
</dbReference>
<dbReference type="PROSITE" id="PS51462">
    <property type="entry name" value="NUDIX"/>
    <property type="match status" value="1"/>
</dbReference>
<dbReference type="PANTHER" id="PTHR16099">
    <property type="entry name" value="8-OXO-DGTP DIPHOSPHATES NUDT15"/>
    <property type="match status" value="1"/>
</dbReference>
<dbReference type="Gene3D" id="3.90.79.10">
    <property type="entry name" value="Nucleoside Triphosphate Pyrophosphohydrolase"/>
    <property type="match status" value="1"/>
</dbReference>
<accession>A0A9J6NW63</accession>
<dbReference type="CDD" id="cd04683">
    <property type="entry name" value="NUDIX_Hydrolase"/>
    <property type="match status" value="1"/>
</dbReference>